<evidence type="ECO:0000256" key="1">
    <source>
        <dbReference type="SAM" id="Phobius"/>
    </source>
</evidence>
<comment type="caution">
    <text evidence="2">The sequence shown here is derived from an EMBL/GenBank/DDBJ whole genome shotgun (WGS) entry which is preliminary data.</text>
</comment>
<dbReference type="Proteomes" id="UP000703038">
    <property type="component" value="Unassembled WGS sequence"/>
</dbReference>
<keyword evidence="1" id="KW-0472">Membrane</keyword>
<keyword evidence="3" id="KW-1185">Reference proteome</keyword>
<dbReference type="Pfam" id="PF17240">
    <property type="entry name" value="DUF5313"/>
    <property type="match status" value="1"/>
</dbReference>
<reference evidence="2 3" key="1">
    <citation type="submission" date="2021-01" db="EMBL/GenBank/DDBJ databases">
        <title>Genomics of switchgrass bacterial isolates.</title>
        <authorList>
            <person name="Shade A."/>
        </authorList>
    </citation>
    <scope>NUCLEOTIDE SEQUENCE [LARGE SCALE GENOMIC DNA]</scope>
    <source>
        <strain evidence="2 3">PvP111</strain>
    </source>
</reference>
<evidence type="ECO:0000313" key="3">
    <source>
        <dbReference type="Proteomes" id="UP000703038"/>
    </source>
</evidence>
<dbReference type="InterPro" id="IPR035197">
    <property type="entry name" value="DUF5313"/>
</dbReference>
<accession>A0ABS2KPX9</accession>
<protein>
    <recommendedName>
        <fullName evidence="4">DUF5313 domain-containing protein</fullName>
    </recommendedName>
</protein>
<keyword evidence="1" id="KW-0812">Transmembrane</keyword>
<feature type="transmembrane region" description="Helical" evidence="1">
    <location>
        <begin position="71"/>
        <end position="90"/>
    </location>
</feature>
<organism evidence="2 3">
    <name type="scientific">Rhodococcoides corynebacterioides</name>
    <dbReference type="NCBI Taxonomy" id="53972"/>
    <lineage>
        <taxon>Bacteria</taxon>
        <taxon>Bacillati</taxon>
        <taxon>Actinomycetota</taxon>
        <taxon>Actinomycetes</taxon>
        <taxon>Mycobacteriales</taxon>
        <taxon>Nocardiaceae</taxon>
        <taxon>Rhodococcoides</taxon>
    </lineage>
</organism>
<evidence type="ECO:0000313" key="2">
    <source>
        <dbReference type="EMBL" id="MBM7414019.1"/>
    </source>
</evidence>
<sequence length="128" mass="14532">MTETTASPSLRQRMGYVTGRTLPAHLHAWVVQDVTGPGATRRYATRCLAPLVPVLVALLFLPAPWLIRTGVVLLLFLPFVYFLLALKTVYLRHRLVSHGLDPHLLDARRSVRTDSDRSRYESRYRPAP</sequence>
<name>A0ABS2KPX9_9NOCA</name>
<gene>
    <name evidence="2" type="ORF">JOE42_000752</name>
</gene>
<proteinExistence type="predicted"/>
<keyword evidence="1" id="KW-1133">Transmembrane helix</keyword>
<evidence type="ECO:0008006" key="4">
    <source>
        <dbReference type="Google" id="ProtNLM"/>
    </source>
</evidence>
<dbReference type="RefSeq" id="WP_204866783.1">
    <property type="nucleotide sequence ID" value="NZ_JAFBBK010000001.1"/>
</dbReference>
<dbReference type="EMBL" id="JAFBBK010000001">
    <property type="protein sequence ID" value="MBM7414019.1"/>
    <property type="molecule type" value="Genomic_DNA"/>
</dbReference>